<keyword evidence="7 8" id="KW-0472">Membrane</keyword>
<dbReference type="Ensembl" id="ENSAPET00000032975.1">
    <property type="protein sequence ID" value="ENSAPEP00000032122.1"/>
    <property type="gene ID" value="ENSAPEG00000022820.1"/>
</dbReference>
<dbReference type="GeneTree" id="ENSGT00940000177139"/>
<reference evidence="10 11" key="1">
    <citation type="submission" date="2018-03" db="EMBL/GenBank/DDBJ databases">
        <title>Finding Nemo's genes: A chromosome-scale reference assembly of the genome of the orange clownfish Amphiprion percula.</title>
        <authorList>
            <person name="Lehmann R."/>
        </authorList>
    </citation>
    <scope>NUCLEOTIDE SEQUENCE</scope>
</reference>
<dbReference type="PANTHER" id="PTHR23292:SF28">
    <property type="entry name" value="LIPOPOLYSACCHARIDE-INDUCED TUMOR NECROSIS FACTOR-ALPHA FACTOR-LIKE"/>
    <property type="match status" value="1"/>
</dbReference>
<evidence type="ECO:0000313" key="11">
    <source>
        <dbReference type="Proteomes" id="UP000265080"/>
    </source>
</evidence>
<evidence type="ECO:0000256" key="7">
    <source>
        <dbReference type="ARBA" id="ARBA00023136"/>
    </source>
</evidence>
<reference evidence="10" key="2">
    <citation type="submission" date="2025-08" db="UniProtKB">
        <authorList>
            <consortium name="Ensembl"/>
        </authorList>
    </citation>
    <scope>IDENTIFICATION</scope>
</reference>
<keyword evidence="5" id="KW-0479">Metal-binding</keyword>
<dbReference type="GO" id="GO:0008270">
    <property type="term" value="F:zinc ion binding"/>
    <property type="evidence" value="ECO:0007669"/>
    <property type="project" value="TreeGrafter"/>
</dbReference>
<name>A0A3P8U9V4_AMPPE</name>
<dbReference type="Pfam" id="PF10601">
    <property type="entry name" value="zf-LITAF-like"/>
    <property type="match status" value="1"/>
</dbReference>
<sequence length="115" mass="12572">RQLSAVQGHCKHSFVSPHVSIASATPPSAAVAEFMSSETSLCCSPTLTACSSCRTQVITEVTFKVGTQAWLICLVFVLVLGCCLISFFINPFKDTYHSCPRCGRFLHVHRKTCCQ</sequence>
<evidence type="ECO:0000259" key="9">
    <source>
        <dbReference type="PROSITE" id="PS51837"/>
    </source>
</evidence>
<dbReference type="GO" id="GO:0098574">
    <property type="term" value="C:cytoplasmic side of lysosomal membrane"/>
    <property type="evidence" value="ECO:0007669"/>
    <property type="project" value="TreeGrafter"/>
</dbReference>
<feature type="domain" description="LITAF" evidence="9">
    <location>
        <begin position="30"/>
        <end position="111"/>
    </location>
</feature>
<evidence type="ECO:0000256" key="2">
    <source>
        <dbReference type="ARBA" id="ARBA00004414"/>
    </source>
</evidence>
<protein>
    <recommendedName>
        <fullName evidence="9">LITAF domain-containing protein</fullName>
    </recommendedName>
</protein>
<dbReference type="InterPro" id="IPR006629">
    <property type="entry name" value="LITAF"/>
</dbReference>
<evidence type="ECO:0000256" key="6">
    <source>
        <dbReference type="ARBA" id="ARBA00022833"/>
    </source>
</evidence>
<dbReference type="GO" id="GO:0098560">
    <property type="term" value="C:cytoplasmic side of late endosome membrane"/>
    <property type="evidence" value="ECO:0007669"/>
    <property type="project" value="TreeGrafter"/>
</dbReference>
<keyword evidence="11" id="KW-1185">Reference proteome</keyword>
<comment type="similarity">
    <text evidence="4">Belongs to the CDIP1/LITAF family.</text>
</comment>
<dbReference type="STRING" id="161767.ENSAPEP00000032122"/>
<dbReference type="PANTHER" id="PTHR23292">
    <property type="entry name" value="LIPOPOLYSACCHARIDE-INDUCED TUMOR NECROSIS FACTOR-ALPHA FACTOR"/>
    <property type="match status" value="1"/>
</dbReference>
<evidence type="ECO:0000256" key="1">
    <source>
        <dbReference type="ARBA" id="ARBA00004125"/>
    </source>
</evidence>
<dbReference type="SMART" id="SM00714">
    <property type="entry name" value="LITAF"/>
    <property type="match status" value="1"/>
</dbReference>
<evidence type="ECO:0000256" key="5">
    <source>
        <dbReference type="ARBA" id="ARBA00022723"/>
    </source>
</evidence>
<accession>A0A3P8U9V4</accession>
<dbReference type="GO" id="GO:0005634">
    <property type="term" value="C:nucleus"/>
    <property type="evidence" value="ECO:0007669"/>
    <property type="project" value="TreeGrafter"/>
</dbReference>
<evidence type="ECO:0000256" key="3">
    <source>
        <dbReference type="ARBA" id="ARBA00004630"/>
    </source>
</evidence>
<evidence type="ECO:0000256" key="8">
    <source>
        <dbReference type="SAM" id="Phobius"/>
    </source>
</evidence>
<reference evidence="10" key="3">
    <citation type="submission" date="2025-09" db="UniProtKB">
        <authorList>
            <consortium name="Ensembl"/>
        </authorList>
    </citation>
    <scope>IDENTIFICATION</scope>
</reference>
<dbReference type="OMA" id="RRRCCER"/>
<dbReference type="InterPro" id="IPR037519">
    <property type="entry name" value="LITAF_fam"/>
</dbReference>
<feature type="transmembrane region" description="Helical" evidence="8">
    <location>
        <begin position="69"/>
        <end position="89"/>
    </location>
</feature>
<dbReference type="AlphaFoldDB" id="A0A3P8U9V4"/>
<evidence type="ECO:0000256" key="4">
    <source>
        <dbReference type="ARBA" id="ARBA00005975"/>
    </source>
</evidence>
<organism evidence="10 11">
    <name type="scientific">Amphiprion percula</name>
    <name type="common">Orange clownfish</name>
    <name type="synonym">Lutjanus percula</name>
    <dbReference type="NCBI Taxonomy" id="161767"/>
    <lineage>
        <taxon>Eukaryota</taxon>
        <taxon>Metazoa</taxon>
        <taxon>Chordata</taxon>
        <taxon>Craniata</taxon>
        <taxon>Vertebrata</taxon>
        <taxon>Euteleostomi</taxon>
        <taxon>Actinopterygii</taxon>
        <taxon>Neopterygii</taxon>
        <taxon>Teleostei</taxon>
        <taxon>Neoteleostei</taxon>
        <taxon>Acanthomorphata</taxon>
        <taxon>Ovalentaria</taxon>
        <taxon>Pomacentridae</taxon>
        <taxon>Amphiprion</taxon>
    </lineage>
</organism>
<dbReference type="Proteomes" id="UP000265080">
    <property type="component" value="Chromosome 3"/>
</dbReference>
<proteinExistence type="inferred from homology"/>
<dbReference type="PROSITE" id="PS51837">
    <property type="entry name" value="LITAF"/>
    <property type="match status" value="1"/>
</dbReference>
<keyword evidence="6" id="KW-0862">Zinc</keyword>
<keyword evidence="8" id="KW-1133">Transmembrane helix</keyword>
<keyword evidence="8" id="KW-0812">Transmembrane</keyword>
<comment type="subcellular location">
    <subcellularLocation>
        <location evidence="1">Endosome membrane</location>
        <topology evidence="1">Peripheral membrane protein</topology>
        <orientation evidence="1">Cytoplasmic side</orientation>
    </subcellularLocation>
    <subcellularLocation>
        <location evidence="2">Late endosome membrane</location>
    </subcellularLocation>
    <subcellularLocation>
        <location evidence="3">Lysosome membrane</location>
        <topology evidence="3">Peripheral membrane protein</topology>
        <orientation evidence="3">Cytoplasmic side</orientation>
    </subcellularLocation>
</comment>
<evidence type="ECO:0000313" key="10">
    <source>
        <dbReference type="Ensembl" id="ENSAPEP00000032122.1"/>
    </source>
</evidence>